<dbReference type="AlphaFoldDB" id="A0AAD5QLX0"/>
<organism evidence="1 2">
    <name type="scientific">Parelaphostrongylus tenuis</name>
    <name type="common">Meningeal worm</name>
    <dbReference type="NCBI Taxonomy" id="148309"/>
    <lineage>
        <taxon>Eukaryota</taxon>
        <taxon>Metazoa</taxon>
        <taxon>Ecdysozoa</taxon>
        <taxon>Nematoda</taxon>
        <taxon>Chromadorea</taxon>
        <taxon>Rhabditida</taxon>
        <taxon>Rhabditina</taxon>
        <taxon>Rhabditomorpha</taxon>
        <taxon>Strongyloidea</taxon>
        <taxon>Metastrongylidae</taxon>
        <taxon>Parelaphostrongylus</taxon>
    </lineage>
</organism>
<evidence type="ECO:0000313" key="2">
    <source>
        <dbReference type="Proteomes" id="UP001196413"/>
    </source>
</evidence>
<name>A0AAD5QLX0_PARTN</name>
<accession>A0AAD5QLX0</accession>
<comment type="caution">
    <text evidence="1">The sequence shown here is derived from an EMBL/GenBank/DDBJ whole genome shotgun (WGS) entry which is preliminary data.</text>
</comment>
<dbReference type="Proteomes" id="UP001196413">
    <property type="component" value="Unassembled WGS sequence"/>
</dbReference>
<proteinExistence type="predicted"/>
<gene>
    <name evidence="1" type="ORF">KIN20_007282</name>
</gene>
<keyword evidence="2" id="KW-1185">Reference proteome</keyword>
<reference evidence="1" key="1">
    <citation type="submission" date="2021-06" db="EMBL/GenBank/DDBJ databases">
        <title>Parelaphostrongylus tenuis whole genome reference sequence.</title>
        <authorList>
            <person name="Garwood T.J."/>
            <person name="Larsen P.A."/>
            <person name="Fountain-Jones N.M."/>
            <person name="Garbe J.R."/>
            <person name="Macchietto M.G."/>
            <person name="Kania S.A."/>
            <person name="Gerhold R.W."/>
            <person name="Richards J.E."/>
            <person name="Wolf T.M."/>
        </authorList>
    </citation>
    <scope>NUCLEOTIDE SEQUENCE</scope>
    <source>
        <strain evidence="1">MNPRO001-30</strain>
        <tissue evidence="1">Meninges</tissue>
    </source>
</reference>
<evidence type="ECO:0000313" key="1">
    <source>
        <dbReference type="EMBL" id="KAJ1351296.1"/>
    </source>
</evidence>
<protein>
    <submittedName>
        <fullName evidence="1">Uncharacterized protein</fullName>
    </submittedName>
</protein>
<sequence>MSSENLTKHRVLYTRLDYSWRVYSICHNFRFECSPKTTAQISICLTFIFEPRMSVATSRVYNTLCLVKYSLDIECKAFVVANSYCRDWSTHTGLAKDEKG</sequence>
<dbReference type="EMBL" id="JAHQIW010001044">
    <property type="protein sequence ID" value="KAJ1351296.1"/>
    <property type="molecule type" value="Genomic_DNA"/>
</dbReference>